<evidence type="ECO:0008006" key="4">
    <source>
        <dbReference type="Google" id="ProtNLM"/>
    </source>
</evidence>
<sequence>MSSKTGDLNSMKPVRSALAILQKAMPIPTVIMILTAVICLSSGLTKPVMADSSNGQPGPGGNGGTGSFSPMPPMFGSTFGGGDQSKPFTPIRSGIERFPSLGYKEASSPEDCRRFRYNSAPPTSGLYLRQYVDRNDISGEISPCALVHLLYKGNIVVFYDPTRLDKDSLESLKSLETNLKTPQALESQERFGYAVILVQSHAYKTPVVFSAWCRLLPIQHWDTIVINRFMSSYLGNPRKGTNP</sequence>
<organism evidence="2 3">
    <name type="scientific">Leptospirillum ferriphilum YSK</name>
    <dbReference type="NCBI Taxonomy" id="1441628"/>
    <lineage>
        <taxon>Bacteria</taxon>
        <taxon>Pseudomonadati</taxon>
        <taxon>Nitrospirota</taxon>
        <taxon>Nitrospiria</taxon>
        <taxon>Nitrospirales</taxon>
        <taxon>Nitrospiraceae</taxon>
        <taxon>Leptospirillum</taxon>
    </lineage>
</organism>
<proteinExistence type="predicted"/>
<dbReference type="Pfam" id="PF11303">
    <property type="entry name" value="DUF3105"/>
    <property type="match status" value="1"/>
</dbReference>
<dbReference type="EMBL" id="CP007243">
    <property type="protein sequence ID" value="AIA31733.1"/>
    <property type="molecule type" value="Genomic_DNA"/>
</dbReference>
<evidence type="ECO:0000256" key="1">
    <source>
        <dbReference type="SAM" id="MobiDB-lite"/>
    </source>
</evidence>
<evidence type="ECO:0000313" key="2">
    <source>
        <dbReference type="EMBL" id="AIA31733.1"/>
    </source>
</evidence>
<protein>
    <recommendedName>
        <fullName evidence="4">DUF3105 domain-containing protein</fullName>
    </recommendedName>
</protein>
<keyword evidence="3" id="KW-1185">Reference proteome</keyword>
<dbReference type="HOGENOM" id="CLU_1376672_0_0_0"/>
<dbReference type="AlphaFoldDB" id="A0A059XXX5"/>
<dbReference type="Proteomes" id="UP000027059">
    <property type="component" value="Chromosome"/>
</dbReference>
<reference evidence="3" key="1">
    <citation type="submission" date="2014-02" db="EMBL/GenBank/DDBJ databases">
        <title>Complete genome sequence and comparative genomic analysis of the nitrogen-fixing bacterium Leptospirillum ferriphilum YSK.</title>
        <authorList>
            <person name="Guo X."/>
            <person name="Yin H."/>
            <person name="Liang Y."/>
            <person name="Hu Q."/>
            <person name="Ma L."/>
            <person name="Xiao Y."/>
            <person name="Zhang X."/>
            <person name="Qiu G."/>
            <person name="Liu X."/>
        </authorList>
    </citation>
    <scope>NUCLEOTIDE SEQUENCE [LARGE SCALE GENOMIC DNA]</scope>
    <source>
        <strain evidence="3">YSK</strain>
    </source>
</reference>
<name>A0A059XXX5_9BACT</name>
<accession>A0A059XXX5</accession>
<dbReference type="KEGG" id="lfp:Y981_06765"/>
<evidence type="ECO:0000313" key="3">
    <source>
        <dbReference type="Proteomes" id="UP000027059"/>
    </source>
</evidence>
<gene>
    <name evidence="2" type="ORF">Y981_06765</name>
</gene>
<reference evidence="2 3" key="2">
    <citation type="journal article" date="2015" name="Biomed. Res. Int.">
        <title>Effects of Arsenite Resistance on the Growth and Functional Gene Expression of Leptospirillum ferriphilum and Acidithiobacillus thiooxidans in Pure Culture and Coculture.</title>
        <authorList>
            <person name="Jiang H."/>
            <person name="Liang Y."/>
            <person name="Yin H."/>
            <person name="Xiao Y."/>
            <person name="Guo X."/>
            <person name="Xu Y."/>
            <person name="Hu Q."/>
            <person name="Liu H."/>
            <person name="Liu X."/>
        </authorList>
    </citation>
    <scope>NUCLEOTIDE SEQUENCE [LARGE SCALE GENOMIC DNA]</scope>
    <source>
        <strain evidence="2 3">YSK</strain>
    </source>
</reference>
<feature type="compositionally biased region" description="Gly residues" evidence="1">
    <location>
        <begin position="57"/>
        <end position="66"/>
    </location>
</feature>
<feature type="region of interest" description="Disordered" evidence="1">
    <location>
        <begin position="50"/>
        <end position="83"/>
    </location>
</feature>
<dbReference type="InterPro" id="IPR021454">
    <property type="entry name" value="DUF3105"/>
</dbReference>